<keyword evidence="3" id="KW-1185">Reference proteome</keyword>
<dbReference type="EMBL" id="JBHUJB010000023">
    <property type="protein sequence ID" value="MFD2158428.1"/>
    <property type="molecule type" value="Genomic_DNA"/>
</dbReference>
<dbReference type="Gene3D" id="2.60.120.200">
    <property type="match status" value="1"/>
</dbReference>
<dbReference type="RefSeq" id="WP_377088666.1">
    <property type="nucleotide sequence ID" value="NZ_JBHSJL010000014.1"/>
</dbReference>
<dbReference type="InterPro" id="IPR046217">
    <property type="entry name" value="DUF6250"/>
</dbReference>
<organism evidence="2 3">
    <name type="scientific">Rubritalea tangerina</name>
    <dbReference type="NCBI Taxonomy" id="430798"/>
    <lineage>
        <taxon>Bacteria</taxon>
        <taxon>Pseudomonadati</taxon>
        <taxon>Verrucomicrobiota</taxon>
        <taxon>Verrucomicrobiia</taxon>
        <taxon>Verrucomicrobiales</taxon>
        <taxon>Rubritaleaceae</taxon>
        <taxon>Rubritalea</taxon>
    </lineage>
</organism>
<dbReference type="Pfam" id="PF19763">
    <property type="entry name" value="DUF6250"/>
    <property type="match status" value="1"/>
</dbReference>
<evidence type="ECO:0000259" key="1">
    <source>
        <dbReference type="Pfam" id="PF19763"/>
    </source>
</evidence>
<proteinExistence type="predicted"/>
<evidence type="ECO:0000313" key="3">
    <source>
        <dbReference type="Proteomes" id="UP001597389"/>
    </source>
</evidence>
<sequence length="226" mass="25735">MKLATFLTCSTFCHASPTTLYKDTFENDLSQWIIEQAPPGNTFLKKGKLVILDASGCTVWFKHKLKGPIKIDFEATLVDQGGPYDRVSDLNCFWMATHPKQPNLFTQNSRTGTFTQYHPLRLYYVGYGANHNTTTRFRRYPGDGTRPCLPQHDLSDPQFLHTPNTTLKITILSEGARQRYLCNGKTVFDYTDPSPLTEGWFGFRTVNNHLVIDNFHVTLLPPANNK</sequence>
<accession>A0ABW4Z8W7</accession>
<reference evidence="3" key="1">
    <citation type="journal article" date="2019" name="Int. J. Syst. Evol. Microbiol.">
        <title>The Global Catalogue of Microorganisms (GCM) 10K type strain sequencing project: providing services to taxonomists for standard genome sequencing and annotation.</title>
        <authorList>
            <consortium name="The Broad Institute Genomics Platform"/>
            <consortium name="The Broad Institute Genome Sequencing Center for Infectious Disease"/>
            <person name="Wu L."/>
            <person name="Ma J."/>
        </authorList>
    </citation>
    <scope>NUCLEOTIDE SEQUENCE [LARGE SCALE GENOMIC DNA]</scope>
    <source>
        <strain evidence="3">CCUG 57942</strain>
    </source>
</reference>
<comment type="caution">
    <text evidence="2">The sequence shown here is derived from an EMBL/GenBank/DDBJ whole genome shotgun (WGS) entry which is preliminary data.</text>
</comment>
<evidence type="ECO:0000313" key="2">
    <source>
        <dbReference type="EMBL" id="MFD2158428.1"/>
    </source>
</evidence>
<dbReference type="Proteomes" id="UP001597389">
    <property type="component" value="Unassembled WGS sequence"/>
</dbReference>
<name>A0ABW4Z8W7_9BACT</name>
<feature type="domain" description="DUF6250" evidence="1">
    <location>
        <begin position="52"/>
        <end position="215"/>
    </location>
</feature>
<gene>
    <name evidence="2" type="ORF">ACFSW8_05920</name>
</gene>
<protein>
    <submittedName>
        <fullName evidence="2">DUF6250 domain-containing protein</fullName>
    </submittedName>
</protein>